<evidence type="ECO:0000313" key="2">
    <source>
        <dbReference type="Proteomes" id="UP000182486"/>
    </source>
</evidence>
<dbReference type="Proteomes" id="UP000182486">
    <property type="component" value="Unassembled WGS sequence"/>
</dbReference>
<organism evidence="1 2">
    <name type="scientific">Couchioplanes caeruleus subsp. caeruleus</name>
    <dbReference type="NCBI Taxonomy" id="56427"/>
    <lineage>
        <taxon>Bacteria</taxon>
        <taxon>Bacillati</taxon>
        <taxon>Actinomycetota</taxon>
        <taxon>Actinomycetes</taxon>
        <taxon>Micromonosporales</taxon>
        <taxon>Micromonosporaceae</taxon>
        <taxon>Couchioplanes</taxon>
    </lineage>
</organism>
<evidence type="ECO:0000313" key="1">
    <source>
        <dbReference type="EMBL" id="OJF12925.1"/>
    </source>
</evidence>
<comment type="caution">
    <text evidence="1">The sequence shown here is derived from an EMBL/GenBank/DDBJ whole genome shotgun (WGS) entry which is preliminary data.</text>
</comment>
<name>A0A1K0FJA8_9ACTN</name>
<dbReference type="EMBL" id="MEIA01000187">
    <property type="protein sequence ID" value="OJF12925.1"/>
    <property type="molecule type" value="Genomic_DNA"/>
</dbReference>
<protein>
    <recommendedName>
        <fullName evidence="3">TetR family transcriptional regulator</fullName>
    </recommendedName>
</protein>
<sequence>MLPTISAVIVPAYLRGLAAEHVTGVDAEVRDGFATSVMIRSGFDGFLYDLLGQDDEPSRHAFIERVTMSRFLLHQFDDWHA</sequence>
<evidence type="ECO:0008006" key="3">
    <source>
        <dbReference type="Google" id="ProtNLM"/>
    </source>
</evidence>
<gene>
    <name evidence="1" type="ORF">BG844_18030</name>
</gene>
<reference evidence="1 2" key="1">
    <citation type="submission" date="2016-09" db="EMBL/GenBank/DDBJ databases">
        <title>Couchioplanes caeruleus draft genome sequence.</title>
        <authorList>
            <person name="Sheehan J."/>
            <person name="Caffrey P."/>
        </authorList>
    </citation>
    <scope>NUCLEOTIDE SEQUENCE [LARGE SCALE GENOMIC DNA]</scope>
    <source>
        <strain evidence="1 2">DSM 43634</strain>
    </source>
</reference>
<accession>A0A1K0FJA8</accession>
<dbReference type="AlphaFoldDB" id="A0A1K0FJA8"/>
<proteinExistence type="predicted"/>
<keyword evidence="2" id="KW-1185">Reference proteome</keyword>